<protein>
    <recommendedName>
        <fullName evidence="10">Ribosomal RNA small subunit methyltransferase E</fullName>
        <ecNumber evidence="10">2.1.1.193</ecNumber>
    </recommendedName>
</protein>
<evidence type="ECO:0000313" key="14">
    <source>
        <dbReference type="Proteomes" id="UP000676169"/>
    </source>
</evidence>
<feature type="domain" description="Ribosomal RNA small subunit methyltransferase E methyltransferase" evidence="11">
    <location>
        <begin position="75"/>
        <end position="231"/>
    </location>
</feature>
<evidence type="ECO:0000259" key="12">
    <source>
        <dbReference type="Pfam" id="PF20260"/>
    </source>
</evidence>
<feature type="domain" description="Ribosomal RNA small subunit methyltransferase E PUA-like" evidence="12">
    <location>
        <begin position="17"/>
        <end position="63"/>
    </location>
</feature>
<evidence type="ECO:0000313" key="13">
    <source>
        <dbReference type="EMBL" id="QUE50165.1"/>
    </source>
</evidence>
<sequence length="236" mass="25623">MPRFFLSPDSWNEEAWLTGDEAKHLSQVMRIRAGETVIVFDGGGRRADAVVKEVARDRVRLTLEESITLPRMRPAMILAVAIPKGKTMDLVVQKAVELGVAAIQPLVTRRTIVQPGDGKADKWRRVALEACKQCGADFLPEVAEPMDFQPWLTSSTEGLRLIASLAPGAKPMRETVRAAADSHTATVLVGPEGDFTPEETAAALESGFLPVTLGPTVLRTETAALFALSALRYEFA</sequence>
<evidence type="ECO:0000256" key="5">
    <source>
        <dbReference type="ARBA" id="ARBA00022603"/>
    </source>
</evidence>
<dbReference type="RefSeq" id="WP_211630258.1">
    <property type="nucleotide sequence ID" value="NZ_CP073100.1"/>
</dbReference>
<dbReference type="Pfam" id="PF20260">
    <property type="entry name" value="PUA_4"/>
    <property type="match status" value="1"/>
</dbReference>
<dbReference type="EMBL" id="CP073100">
    <property type="protein sequence ID" value="QUE50165.1"/>
    <property type="molecule type" value="Genomic_DNA"/>
</dbReference>
<organism evidence="13 14">
    <name type="scientific">Luteolibacter ambystomatis</name>
    <dbReference type="NCBI Taxonomy" id="2824561"/>
    <lineage>
        <taxon>Bacteria</taxon>
        <taxon>Pseudomonadati</taxon>
        <taxon>Verrucomicrobiota</taxon>
        <taxon>Verrucomicrobiia</taxon>
        <taxon>Verrucomicrobiales</taxon>
        <taxon>Verrucomicrobiaceae</taxon>
        <taxon>Luteolibacter</taxon>
    </lineage>
</organism>
<keyword evidence="4 10" id="KW-0698">rRNA processing</keyword>
<dbReference type="Pfam" id="PF04452">
    <property type="entry name" value="Methyltrans_RNA"/>
    <property type="match status" value="1"/>
</dbReference>
<reference evidence="13" key="1">
    <citation type="submission" date="2021-04" db="EMBL/GenBank/DDBJ databases">
        <title>Luteolibacter sp. 32A isolated from the skin of an Anderson's salamander (Ambystoma andersonii).</title>
        <authorList>
            <person name="Spergser J."/>
            <person name="Busse H.-J."/>
        </authorList>
    </citation>
    <scope>NUCLEOTIDE SEQUENCE</scope>
    <source>
        <strain evidence="13">32A</strain>
    </source>
</reference>
<dbReference type="PANTHER" id="PTHR30027:SF3">
    <property type="entry name" value="16S RRNA (URACIL(1498)-N(3))-METHYLTRANSFERASE"/>
    <property type="match status" value="1"/>
</dbReference>
<dbReference type="KEGG" id="lamb:KBB96_14965"/>
<dbReference type="GO" id="GO:0070042">
    <property type="term" value="F:rRNA (uridine-N3-)-methyltransferase activity"/>
    <property type="evidence" value="ECO:0007669"/>
    <property type="project" value="TreeGrafter"/>
</dbReference>
<comment type="similarity">
    <text evidence="2 10">Belongs to the RNA methyltransferase RsmE family.</text>
</comment>
<dbReference type="PANTHER" id="PTHR30027">
    <property type="entry name" value="RIBOSOMAL RNA SMALL SUBUNIT METHYLTRANSFERASE E"/>
    <property type="match status" value="1"/>
</dbReference>
<dbReference type="EC" id="2.1.1.193" evidence="10"/>
<evidence type="ECO:0000256" key="7">
    <source>
        <dbReference type="ARBA" id="ARBA00022691"/>
    </source>
</evidence>
<evidence type="ECO:0000259" key="11">
    <source>
        <dbReference type="Pfam" id="PF04452"/>
    </source>
</evidence>
<dbReference type="GO" id="GO:0005737">
    <property type="term" value="C:cytoplasm"/>
    <property type="evidence" value="ECO:0007669"/>
    <property type="project" value="UniProtKB-SubCell"/>
</dbReference>
<dbReference type="AlphaFoldDB" id="A0A975G7G0"/>
<dbReference type="GO" id="GO:0070475">
    <property type="term" value="P:rRNA base methylation"/>
    <property type="evidence" value="ECO:0007669"/>
    <property type="project" value="TreeGrafter"/>
</dbReference>
<dbReference type="InterPro" id="IPR029028">
    <property type="entry name" value="Alpha/beta_knot_MTases"/>
</dbReference>
<keyword evidence="14" id="KW-1185">Reference proteome</keyword>
<dbReference type="InterPro" id="IPR006700">
    <property type="entry name" value="RsmE"/>
</dbReference>
<proteinExistence type="inferred from homology"/>
<dbReference type="InterPro" id="IPR029026">
    <property type="entry name" value="tRNA_m1G_MTases_N"/>
</dbReference>
<evidence type="ECO:0000256" key="3">
    <source>
        <dbReference type="ARBA" id="ARBA00022490"/>
    </source>
</evidence>
<dbReference type="NCBIfam" id="NF008692">
    <property type="entry name" value="PRK11713.1-5"/>
    <property type="match status" value="1"/>
</dbReference>
<evidence type="ECO:0000256" key="9">
    <source>
        <dbReference type="ARBA" id="ARBA00047944"/>
    </source>
</evidence>
<dbReference type="NCBIfam" id="TIGR00046">
    <property type="entry name" value="RsmE family RNA methyltransferase"/>
    <property type="match status" value="1"/>
</dbReference>
<dbReference type="SUPFAM" id="SSF75217">
    <property type="entry name" value="alpha/beta knot"/>
    <property type="match status" value="1"/>
</dbReference>
<dbReference type="Gene3D" id="3.40.1280.10">
    <property type="match status" value="1"/>
</dbReference>
<evidence type="ECO:0000256" key="2">
    <source>
        <dbReference type="ARBA" id="ARBA00005528"/>
    </source>
</evidence>
<keyword evidence="5 10" id="KW-0489">Methyltransferase</keyword>
<evidence type="ECO:0000256" key="4">
    <source>
        <dbReference type="ARBA" id="ARBA00022552"/>
    </source>
</evidence>
<dbReference type="Proteomes" id="UP000676169">
    <property type="component" value="Chromosome"/>
</dbReference>
<dbReference type="InterPro" id="IPR046886">
    <property type="entry name" value="RsmE_MTase_dom"/>
</dbReference>
<gene>
    <name evidence="13" type="ORF">KBB96_14965</name>
</gene>
<comment type="function">
    <text evidence="8 10">Specifically methylates the N3 position of the uracil ring of uridine 1498 (m3U1498) in 16S rRNA. Acts on the fully assembled 30S ribosomal subunit.</text>
</comment>
<comment type="subcellular location">
    <subcellularLocation>
        <location evidence="1 10">Cytoplasm</location>
    </subcellularLocation>
</comment>
<comment type="catalytic activity">
    <reaction evidence="9 10">
        <text>uridine(1498) in 16S rRNA + S-adenosyl-L-methionine = N(3)-methyluridine(1498) in 16S rRNA + S-adenosyl-L-homocysteine + H(+)</text>
        <dbReference type="Rhea" id="RHEA:42920"/>
        <dbReference type="Rhea" id="RHEA-COMP:10283"/>
        <dbReference type="Rhea" id="RHEA-COMP:10284"/>
        <dbReference type="ChEBI" id="CHEBI:15378"/>
        <dbReference type="ChEBI" id="CHEBI:57856"/>
        <dbReference type="ChEBI" id="CHEBI:59789"/>
        <dbReference type="ChEBI" id="CHEBI:65315"/>
        <dbReference type="ChEBI" id="CHEBI:74502"/>
        <dbReference type="EC" id="2.1.1.193"/>
    </reaction>
</comment>
<dbReference type="InterPro" id="IPR015947">
    <property type="entry name" value="PUA-like_sf"/>
</dbReference>
<dbReference type="PIRSF" id="PIRSF015601">
    <property type="entry name" value="MTase_slr0722"/>
    <property type="match status" value="1"/>
</dbReference>
<evidence type="ECO:0000256" key="10">
    <source>
        <dbReference type="PIRNR" id="PIRNR015601"/>
    </source>
</evidence>
<evidence type="ECO:0000256" key="6">
    <source>
        <dbReference type="ARBA" id="ARBA00022679"/>
    </source>
</evidence>
<keyword evidence="6 10" id="KW-0808">Transferase</keyword>
<evidence type="ECO:0000256" key="8">
    <source>
        <dbReference type="ARBA" id="ARBA00025699"/>
    </source>
</evidence>
<name>A0A975G7G0_9BACT</name>
<dbReference type="CDD" id="cd18084">
    <property type="entry name" value="RsmE-like"/>
    <property type="match status" value="1"/>
</dbReference>
<dbReference type="SUPFAM" id="SSF88697">
    <property type="entry name" value="PUA domain-like"/>
    <property type="match status" value="1"/>
</dbReference>
<accession>A0A975G7G0</accession>
<keyword evidence="7 10" id="KW-0949">S-adenosyl-L-methionine</keyword>
<dbReference type="InterPro" id="IPR046887">
    <property type="entry name" value="RsmE_PUA-like"/>
</dbReference>
<keyword evidence="3 10" id="KW-0963">Cytoplasm</keyword>
<evidence type="ECO:0000256" key="1">
    <source>
        <dbReference type="ARBA" id="ARBA00004496"/>
    </source>
</evidence>